<keyword evidence="1" id="KW-0812">Transmembrane</keyword>
<gene>
    <name evidence="2" type="ORF">UFOVP61_16</name>
</gene>
<sequence>MTKELIKQRIEYLVTHGGLYPEGRPLWMPWVVAGIALQVATLGVILLR</sequence>
<evidence type="ECO:0000256" key="1">
    <source>
        <dbReference type="SAM" id="Phobius"/>
    </source>
</evidence>
<protein>
    <submittedName>
        <fullName evidence="2">Uncharacterized protein</fullName>
    </submittedName>
</protein>
<keyword evidence="1" id="KW-0472">Membrane</keyword>
<reference evidence="2" key="1">
    <citation type="submission" date="2020-04" db="EMBL/GenBank/DDBJ databases">
        <authorList>
            <person name="Chiriac C."/>
            <person name="Salcher M."/>
            <person name="Ghai R."/>
            <person name="Kavagutti S V."/>
        </authorList>
    </citation>
    <scope>NUCLEOTIDE SEQUENCE</scope>
</reference>
<organism evidence="2">
    <name type="scientific">uncultured Caudovirales phage</name>
    <dbReference type="NCBI Taxonomy" id="2100421"/>
    <lineage>
        <taxon>Viruses</taxon>
        <taxon>Duplodnaviria</taxon>
        <taxon>Heunggongvirae</taxon>
        <taxon>Uroviricota</taxon>
        <taxon>Caudoviricetes</taxon>
        <taxon>Peduoviridae</taxon>
        <taxon>Maltschvirus</taxon>
        <taxon>Maltschvirus maltsch</taxon>
    </lineage>
</organism>
<evidence type="ECO:0000313" key="2">
    <source>
        <dbReference type="EMBL" id="CAB4124538.1"/>
    </source>
</evidence>
<accession>A0A6J5KQ92</accession>
<name>A0A6J5KQ92_9CAUD</name>
<feature type="transmembrane region" description="Helical" evidence="1">
    <location>
        <begin position="27"/>
        <end position="47"/>
    </location>
</feature>
<dbReference type="EMBL" id="LR796184">
    <property type="protein sequence ID" value="CAB4124538.1"/>
    <property type="molecule type" value="Genomic_DNA"/>
</dbReference>
<proteinExistence type="predicted"/>
<keyword evidence="1" id="KW-1133">Transmembrane helix</keyword>